<feature type="region of interest" description="Disordered" evidence="3">
    <location>
        <begin position="590"/>
        <end position="616"/>
    </location>
</feature>
<evidence type="ECO:0000259" key="4">
    <source>
        <dbReference type="Pfam" id="PF06428"/>
    </source>
</evidence>
<dbReference type="GO" id="GO:0005085">
    <property type="term" value="F:guanyl-nucleotide exchange factor activity"/>
    <property type="evidence" value="ECO:0007669"/>
    <property type="project" value="InterPro"/>
</dbReference>
<accession>A0A9P6EGR8</accession>
<feature type="region of interest" description="Disordered" evidence="3">
    <location>
        <begin position="528"/>
        <end position="558"/>
    </location>
</feature>
<feature type="compositionally biased region" description="Low complexity" evidence="3">
    <location>
        <begin position="502"/>
        <end position="513"/>
    </location>
</feature>
<feature type="domain" description="GDP/GTP exchange factor Sec2 N-terminal" evidence="4">
    <location>
        <begin position="206"/>
        <end position="335"/>
    </location>
</feature>
<feature type="compositionally biased region" description="Polar residues" evidence="3">
    <location>
        <begin position="1121"/>
        <end position="1133"/>
    </location>
</feature>
<feature type="coiled-coil region" evidence="2">
    <location>
        <begin position="269"/>
        <end position="355"/>
    </location>
</feature>
<dbReference type="PANTHER" id="PTHR14430">
    <property type="entry name" value="RABIN3-RELATED"/>
    <property type="match status" value="1"/>
</dbReference>
<keyword evidence="6" id="KW-1185">Reference proteome</keyword>
<feature type="compositionally biased region" description="Low complexity" evidence="3">
    <location>
        <begin position="810"/>
        <end position="844"/>
    </location>
</feature>
<dbReference type="InterPro" id="IPR040351">
    <property type="entry name" value="RAB3IL/RAB3IP/Sec2"/>
</dbReference>
<sequence>MASTVSTVSPPTSPKPAPSLLKEEETTTPSASEENDATHARQSLDNVEHEKEIAETKPASPPPTKPLNGITPTVITVFSADSPYSEPQSLPPISPRTSGITFAATKNARPSSIIISGNDHSHSYGFTNHSPGHSPSQTHQIPAYMQDNASSIETQKPTHSRHRSSVSTDVDAQEMVIASLRQQILDLSTQVSQLNSKLITSYDRVSDLEDSLHVSDTQVKSSKTKIQELEVERSQHLSALNTGLLVEKSHVTSELTRLMDKATEEAAQRGQAENARIAIEQDLDDLSAQLFGQANSMVAEARFEKHLSERKVEEAEKALKGAEDAVRVMQMQMQTMLEEREIEEKEKEKERERNNGWGIVRRTSSIGASSKEIKLLRIHAPYQDYMSFIAHLRLLHLSTQNPPAMSTLLPLPFLARLLTEDSEPTVRLDLAPSLNWLSRRSVLSAIHSGQLRIEPISITTLLNDPNTNINPESVSCALCGCPLFPSASTSGPPAPGHGHQHTPSNTSTASSWSTAGAAKFFRKPSLQLGLSQNSPSSPTTTPSLPPFLSSSANSTQGRRISTSAASLLENQPNAQVFIFRLSTSANTGGPNLPIPKSISASSSSSTATPSTTSSPYSSFPLSSISLSLPSGSSSLTPTPTPPTTSHQHTSSLSQSTSTIYPLCTSNWCLARLRTTCILWAFVRTGIVERVWEEELPEPAPLSADLSGSTTGQSGGLAPGKIERSKSATTTAEVKANGTKGTGTGQPPPVPPRRRGLWSLASAIGERAASWGDKDKEKKAGEESTSAQAPSVPSKDASPEASVAAVQSTESTAPSTAPASTSPAAPSLTAAPIAAAISPSPTSTSAPPPAPPPIPPRRADIRTQASTPPPAPPRSPIRVSSPSSPLRASSPTPKSPIRASSPLATTTSKTVHTRNASLSTAIGVPLPPSRPGTPSQILVPATGAVAPTVSRPTTPQAGGTAPVVGGSPAPPPIPRRAAARTKVIAVAEEAENKVEERKDETGKTAAVPEAATKENKKEEDGAIEISDSDDDDDKASVTTAPDGVAVAPEVEKPVETTTAEAKTEVVAEKVDEKKEEEIEPTVQPTKSSTKPEAEETDPFMSAAEKANASAEASESSRPSQEITTEPQSITSRTSLADDEEVNPNYTYDITWEERTWREVVRLREDMFWARVGGVKE</sequence>
<dbReference type="PANTHER" id="PTHR14430:SF0">
    <property type="entry name" value="SEC2P DOMAIN-CONTAINING PROTEIN"/>
    <property type="match status" value="1"/>
</dbReference>
<reference evidence="5" key="1">
    <citation type="submission" date="2020-11" db="EMBL/GenBank/DDBJ databases">
        <authorList>
            <consortium name="DOE Joint Genome Institute"/>
            <person name="Ahrendt S."/>
            <person name="Riley R."/>
            <person name="Andreopoulos W."/>
            <person name="Labutti K."/>
            <person name="Pangilinan J."/>
            <person name="Ruiz-Duenas F.J."/>
            <person name="Barrasa J.M."/>
            <person name="Sanchez-Garcia M."/>
            <person name="Camarero S."/>
            <person name="Miyauchi S."/>
            <person name="Serrano A."/>
            <person name="Linde D."/>
            <person name="Babiker R."/>
            <person name="Drula E."/>
            <person name="Ayuso-Fernandez I."/>
            <person name="Pacheco R."/>
            <person name="Padilla G."/>
            <person name="Ferreira P."/>
            <person name="Barriuso J."/>
            <person name="Kellner H."/>
            <person name="Castanera R."/>
            <person name="Alfaro M."/>
            <person name="Ramirez L."/>
            <person name="Pisabarro A.G."/>
            <person name="Kuo A."/>
            <person name="Tritt A."/>
            <person name="Lipzen A."/>
            <person name="He G."/>
            <person name="Yan M."/>
            <person name="Ng V."/>
            <person name="Cullen D."/>
            <person name="Martin F."/>
            <person name="Rosso M.-N."/>
            <person name="Henrissat B."/>
            <person name="Hibbett D."/>
            <person name="Martinez A.T."/>
            <person name="Grigoriev I.V."/>
        </authorList>
    </citation>
    <scope>NUCLEOTIDE SEQUENCE</scope>
    <source>
        <strain evidence="5">CBS 506.95</strain>
    </source>
</reference>
<evidence type="ECO:0000313" key="6">
    <source>
        <dbReference type="Proteomes" id="UP000807306"/>
    </source>
</evidence>
<feature type="region of interest" description="Disordered" evidence="3">
    <location>
        <begin position="697"/>
        <end position="977"/>
    </location>
</feature>
<dbReference type="GO" id="GO:0051286">
    <property type="term" value="C:cell tip"/>
    <property type="evidence" value="ECO:0007669"/>
    <property type="project" value="TreeGrafter"/>
</dbReference>
<evidence type="ECO:0000313" key="5">
    <source>
        <dbReference type="EMBL" id="KAF9528613.1"/>
    </source>
</evidence>
<feature type="compositionally biased region" description="Low complexity" evidence="3">
    <location>
        <begin position="594"/>
        <end position="616"/>
    </location>
</feature>
<feature type="compositionally biased region" description="Basic and acidic residues" evidence="3">
    <location>
        <begin position="46"/>
        <end position="55"/>
    </location>
</feature>
<dbReference type="OrthoDB" id="1748564at2759"/>
<keyword evidence="1 2" id="KW-0175">Coiled coil</keyword>
<feature type="compositionally biased region" description="Low complexity" evidence="3">
    <location>
        <begin position="530"/>
        <end position="551"/>
    </location>
</feature>
<gene>
    <name evidence="5" type="ORF">CPB83DRAFT_853949</name>
</gene>
<dbReference type="Proteomes" id="UP000807306">
    <property type="component" value="Unassembled WGS sequence"/>
</dbReference>
<feature type="compositionally biased region" description="Low complexity" evidence="3">
    <location>
        <begin position="956"/>
        <end position="966"/>
    </location>
</feature>
<dbReference type="AlphaFoldDB" id="A0A9P6EGR8"/>
<feature type="region of interest" description="Disordered" evidence="3">
    <location>
        <begin position="1"/>
        <end position="70"/>
    </location>
</feature>
<feature type="compositionally biased region" description="Basic and acidic residues" evidence="3">
    <location>
        <begin position="771"/>
        <end position="781"/>
    </location>
</feature>
<feature type="compositionally biased region" description="Low complexity" evidence="3">
    <location>
        <begin position="1"/>
        <end position="10"/>
    </location>
</feature>
<dbReference type="GO" id="GO:0070319">
    <property type="term" value="C:Golgi to plasma membrane transport vesicle"/>
    <property type="evidence" value="ECO:0007669"/>
    <property type="project" value="TreeGrafter"/>
</dbReference>
<feature type="compositionally biased region" description="Low complexity" evidence="3">
    <location>
        <begin position="875"/>
        <end position="891"/>
    </location>
</feature>
<feature type="compositionally biased region" description="Polar residues" evidence="3">
    <location>
        <begin position="901"/>
        <end position="919"/>
    </location>
</feature>
<evidence type="ECO:0000256" key="2">
    <source>
        <dbReference type="SAM" id="Coils"/>
    </source>
</evidence>
<feature type="compositionally biased region" description="Low complexity" evidence="3">
    <location>
        <begin position="700"/>
        <end position="711"/>
    </location>
</feature>
<dbReference type="InterPro" id="IPR009449">
    <property type="entry name" value="Sec2_N"/>
</dbReference>
<evidence type="ECO:0000256" key="3">
    <source>
        <dbReference type="SAM" id="MobiDB-lite"/>
    </source>
</evidence>
<dbReference type="Pfam" id="PF06428">
    <property type="entry name" value="Sec2p"/>
    <property type="match status" value="1"/>
</dbReference>
<protein>
    <recommendedName>
        <fullName evidence="4">GDP/GTP exchange factor Sec2 N-terminal domain-containing protein</fullName>
    </recommendedName>
</protein>
<dbReference type="SUPFAM" id="SSF144284">
    <property type="entry name" value="Sec2 N-terminal region"/>
    <property type="match status" value="1"/>
</dbReference>
<name>A0A9P6EGR8_9AGAR</name>
<dbReference type="EMBL" id="MU157851">
    <property type="protein sequence ID" value="KAF9528613.1"/>
    <property type="molecule type" value="Genomic_DNA"/>
</dbReference>
<organism evidence="5 6">
    <name type="scientific">Crepidotus variabilis</name>
    <dbReference type="NCBI Taxonomy" id="179855"/>
    <lineage>
        <taxon>Eukaryota</taxon>
        <taxon>Fungi</taxon>
        <taxon>Dikarya</taxon>
        <taxon>Basidiomycota</taxon>
        <taxon>Agaricomycotina</taxon>
        <taxon>Agaricomycetes</taxon>
        <taxon>Agaricomycetidae</taxon>
        <taxon>Agaricales</taxon>
        <taxon>Agaricineae</taxon>
        <taxon>Crepidotaceae</taxon>
        <taxon>Crepidotus</taxon>
    </lineage>
</organism>
<feature type="region of interest" description="Disordered" evidence="3">
    <location>
        <begin position="990"/>
        <end position="1143"/>
    </location>
</feature>
<feature type="compositionally biased region" description="Low complexity" evidence="3">
    <location>
        <begin position="1100"/>
        <end position="1120"/>
    </location>
</feature>
<proteinExistence type="predicted"/>
<feature type="compositionally biased region" description="Basic and acidic residues" evidence="3">
    <location>
        <begin position="1010"/>
        <end position="1019"/>
    </location>
</feature>
<feature type="compositionally biased region" description="Basic and acidic residues" evidence="3">
    <location>
        <begin position="1060"/>
        <end position="1075"/>
    </location>
</feature>
<feature type="compositionally biased region" description="Pro residues" evidence="3">
    <location>
        <begin position="845"/>
        <end position="855"/>
    </location>
</feature>
<comment type="caution">
    <text evidence="5">The sequence shown here is derived from an EMBL/GenBank/DDBJ whole genome shotgun (WGS) entry which is preliminary data.</text>
</comment>
<feature type="compositionally biased region" description="Basic and acidic residues" evidence="3">
    <location>
        <begin position="990"/>
        <end position="1001"/>
    </location>
</feature>
<dbReference type="CDD" id="cd21044">
    <property type="entry name" value="Rab11BD_RAB3IP_like"/>
    <property type="match status" value="1"/>
</dbReference>
<evidence type="ECO:0000256" key="1">
    <source>
        <dbReference type="ARBA" id="ARBA00023054"/>
    </source>
</evidence>
<dbReference type="GO" id="GO:0006887">
    <property type="term" value="P:exocytosis"/>
    <property type="evidence" value="ECO:0007669"/>
    <property type="project" value="TreeGrafter"/>
</dbReference>
<dbReference type="Gene3D" id="6.10.140.910">
    <property type="match status" value="1"/>
</dbReference>
<feature type="region of interest" description="Disordered" evidence="3">
    <location>
        <begin position="630"/>
        <end position="652"/>
    </location>
</feature>
<feature type="region of interest" description="Disordered" evidence="3">
    <location>
        <begin position="489"/>
        <end position="513"/>
    </location>
</feature>